<dbReference type="EMBL" id="UNSH01000067">
    <property type="protein sequence ID" value="SZF04605.1"/>
    <property type="molecule type" value="Genomic_DNA"/>
</dbReference>
<protein>
    <submittedName>
        <fullName evidence="1">Uncharacterized protein</fullName>
    </submittedName>
</protein>
<proteinExistence type="predicted"/>
<gene>
    <name evidence="1" type="ORF">BLGHR1_15402</name>
</gene>
<reference evidence="1 2" key="1">
    <citation type="submission" date="2017-11" db="EMBL/GenBank/DDBJ databases">
        <authorList>
            <person name="Kracher B."/>
        </authorList>
    </citation>
    <scope>NUCLEOTIDE SEQUENCE [LARGE SCALE GENOMIC DNA]</scope>
    <source>
        <strain evidence="1 2">RACE1</strain>
    </source>
</reference>
<dbReference type="Proteomes" id="UP000275772">
    <property type="component" value="Unassembled WGS sequence"/>
</dbReference>
<accession>A0A383UYE9</accession>
<dbReference type="AlphaFoldDB" id="A0A383UYE9"/>
<organism evidence="1 2">
    <name type="scientific">Blumeria hordei</name>
    <name type="common">Barley powdery mildew</name>
    <name type="synonym">Blumeria graminis f. sp. hordei</name>
    <dbReference type="NCBI Taxonomy" id="2867405"/>
    <lineage>
        <taxon>Eukaryota</taxon>
        <taxon>Fungi</taxon>
        <taxon>Dikarya</taxon>
        <taxon>Ascomycota</taxon>
        <taxon>Pezizomycotina</taxon>
        <taxon>Leotiomycetes</taxon>
        <taxon>Erysiphales</taxon>
        <taxon>Erysiphaceae</taxon>
        <taxon>Blumeria</taxon>
    </lineage>
</organism>
<evidence type="ECO:0000313" key="2">
    <source>
        <dbReference type="Proteomes" id="UP000275772"/>
    </source>
</evidence>
<sequence>MTTYHDDGSGTYVRAYCSTKVSVQNIIATIISGHDDIIDVSHIKFGVTEKDLAPCLSHIRLLDSRYDSDMAISLKGLVQKKFI</sequence>
<name>A0A383UYE9_BLUHO</name>
<dbReference type="VEuPathDB" id="FungiDB:BLGHR1_15402"/>
<evidence type="ECO:0000313" key="1">
    <source>
        <dbReference type="EMBL" id="SZF04605.1"/>
    </source>
</evidence>